<dbReference type="OrthoDB" id="3454835at2759"/>
<dbReference type="AlphaFoldDB" id="F9FI43"/>
<name>F9FI43_FUSOF</name>
<dbReference type="SUPFAM" id="SSF54909">
    <property type="entry name" value="Dimeric alpha+beta barrel"/>
    <property type="match status" value="1"/>
</dbReference>
<evidence type="ECO:0000256" key="1">
    <source>
        <dbReference type="ARBA" id="ARBA00005986"/>
    </source>
</evidence>
<evidence type="ECO:0000313" key="3">
    <source>
        <dbReference type="EMBL" id="EGU83412.1"/>
    </source>
</evidence>
<evidence type="ECO:0000259" key="2">
    <source>
        <dbReference type="Pfam" id="PF07110"/>
    </source>
</evidence>
<accession>F9FI43</accession>
<dbReference type="STRING" id="660025.F9FI43"/>
<comment type="caution">
    <text evidence="3">The sequence shown here is derived from an EMBL/GenBank/DDBJ whole genome shotgun (WGS) entry which is preliminary data.</text>
</comment>
<reference evidence="3" key="1">
    <citation type="journal article" date="2012" name="Mol. Plant Microbe Interact.">
        <title>A highly conserved effector in Fusarium oxysporum is required for full virulence on Arabidopsis.</title>
        <authorList>
            <person name="Thatcher L.F."/>
            <person name="Gardiner D.M."/>
            <person name="Kazan K."/>
            <person name="Manners J."/>
        </authorList>
    </citation>
    <scope>NUCLEOTIDE SEQUENCE [LARGE SCALE GENOMIC DNA]</scope>
    <source>
        <strain evidence="3">Fo5176</strain>
    </source>
</reference>
<organism evidence="3">
    <name type="scientific">Fusarium oxysporum (strain Fo5176)</name>
    <name type="common">Fusarium vascular wilt</name>
    <dbReference type="NCBI Taxonomy" id="660025"/>
    <lineage>
        <taxon>Eukaryota</taxon>
        <taxon>Fungi</taxon>
        <taxon>Dikarya</taxon>
        <taxon>Ascomycota</taxon>
        <taxon>Pezizomycotina</taxon>
        <taxon>Sordariomycetes</taxon>
        <taxon>Hypocreomycetidae</taxon>
        <taxon>Hypocreales</taxon>
        <taxon>Nectriaceae</taxon>
        <taxon>Fusarium</taxon>
        <taxon>Fusarium oxysporum species complex</taxon>
    </lineage>
</organism>
<dbReference type="EMBL" id="AFQF01001864">
    <property type="protein sequence ID" value="EGU83412.1"/>
    <property type="molecule type" value="Genomic_DNA"/>
</dbReference>
<dbReference type="PaxDb" id="5507-FOXG_15192P0"/>
<dbReference type="Pfam" id="PF07110">
    <property type="entry name" value="EthD"/>
    <property type="match status" value="1"/>
</dbReference>
<dbReference type="GO" id="GO:0016491">
    <property type="term" value="F:oxidoreductase activity"/>
    <property type="evidence" value="ECO:0007669"/>
    <property type="project" value="InterPro"/>
</dbReference>
<comment type="similarity">
    <text evidence="1">Belongs to the tpcK family.</text>
</comment>
<feature type="domain" description="EthD" evidence="2">
    <location>
        <begin position="38"/>
        <end position="128"/>
    </location>
</feature>
<dbReference type="InterPro" id="IPR009799">
    <property type="entry name" value="EthD_dom"/>
</dbReference>
<proteinExistence type="inferred from homology"/>
<dbReference type="Gene3D" id="3.30.70.100">
    <property type="match status" value="1"/>
</dbReference>
<sequence length="193" mass="22219">MPWQKIDHEFTHPQLDYNSKPNFQPCIKVSVFFKKIDSIDHDTFFGHWQTVHADLAVATHAFRDHIVRYAQHHQTPEMKDRAKSLGEGFLDYDGCAQLWVKTWDDWLAFYNSKEYAAALSDDCNRFMALPMTYMKTDPGLPSPGYQGLDNKAQTFGDARLFHNGIRLYLAWCDLIPGIEQKRGSVSHGGQHQA</sequence>
<dbReference type="InterPro" id="IPR011008">
    <property type="entry name" value="Dimeric_a/b-barrel"/>
</dbReference>
<gene>
    <name evidence="3" type="ORF">FOXB_06072</name>
</gene>
<protein>
    <recommendedName>
        <fullName evidence="2">EthD domain-containing protein</fullName>
    </recommendedName>
</protein>